<dbReference type="InterPro" id="IPR003107">
    <property type="entry name" value="HAT"/>
</dbReference>
<evidence type="ECO:0000256" key="1">
    <source>
        <dbReference type="ARBA" id="ARBA00004123"/>
    </source>
</evidence>
<dbReference type="SMART" id="SM00386">
    <property type="entry name" value="HAT"/>
    <property type="match status" value="3"/>
</dbReference>
<keyword evidence="4" id="KW-0747">Spliceosome</keyword>
<dbReference type="OrthoDB" id="10067343at2759"/>
<gene>
    <name evidence="9" type="ORF">ANCDUO_26532</name>
</gene>
<protein>
    <recommendedName>
        <fullName evidence="8">Pre-mRNA-splicing factor Syf1-like N-terminal HAT-repeats domain-containing protein</fullName>
    </recommendedName>
</protein>
<accession>A0A0C2FEK6</accession>
<dbReference type="Pfam" id="PF23233">
    <property type="entry name" value="HAT_Syf1_CNRKL1_N"/>
    <property type="match status" value="1"/>
</dbReference>
<dbReference type="GO" id="GO:0000349">
    <property type="term" value="P:generation of catalytic spliceosome for first transesterification step"/>
    <property type="evidence" value="ECO:0007669"/>
    <property type="project" value="TreeGrafter"/>
</dbReference>
<dbReference type="EMBL" id="KN785590">
    <property type="protein sequence ID" value="KIH43461.1"/>
    <property type="molecule type" value="Genomic_DNA"/>
</dbReference>
<sequence>IYERALKVFDRSYKLWYNYLRFRQRVIAHKPPTDVSWAYLCDAYERCLIHMHKMPRIWMDYCTIMTKRRVITDCRRVFDRALRALPVTQHLRIWPLYIKFVTSHDIPETAIRVYRRYLKLYPRAREDFVEYLQKID</sequence>
<reference evidence="9 10" key="1">
    <citation type="submission" date="2013-12" db="EMBL/GenBank/DDBJ databases">
        <title>Draft genome of the parsitic nematode Ancylostoma duodenale.</title>
        <authorList>
            <person name="Mitreva M."/>
        </authorList>
    </citation>
    <scope>NUCLEOTIDE SEQUENCE [LARGE SCALE GENOMIC DNA]</scope>
    <source>
        <strain evidence="9 10">Zhejiang</strain>
    </source>
</reference>
<feature type="non-terminal residue" evidence="9">
    <location>
        <position position="1"/>
    </location>
</feature>
<keyword evidence="7" id="KW-0539">Nucleus</keyword>
<dbReference type="GO" id="GO:0071014">
    <property type="term" value="C:post-mRNA release spliceosomal complex"/>
    <property type="evidence" value="ECO:0007669"/>
    <property type="project" value="TreeGrafter"/>
</dbReference>
<keyword evidence="6" id="KW-0508">mRNA splicing</keyword>
<proteinExistence type="inferred from homology"/>
<dbReference type="InterPro" id="IPR055433">
    <property type="entry name" value="HAT_Syf1-like_N"/>
</dbReference>
<evidence type="ECO:0000256" key="3">
    <source>
        <dbReference type="ARBA" id="ARBA00022664"/>
    </source>
</evidence>
<evidence type="ECO:0000256" key="4">
    <source>
        <dbReference type="ARBA" id="ARBA00022728"/>
    </source>
</evidence>
<keyword evidence="5" id="KW-0677">Repeat</keyword>
<dbReference type="InterPro" id="IPR045075">
    <property type="entry name" value="Syf1-like"/>
</dbReference>
<dbReference type="GO" id="GO:0000974">
    <property type="term" value="C:Prp19 complex"/>
    <property type="evidence" value="ECO:0007669"/>
    <property type="project" value="TreeGrafter"/>
</dbReference>
<evidence type="ECO:0000256" key="6">
    <source>
        <dbReference type="ARBA" id="ARBA00023187"/>
    </source>
</evidence>
<feature type="non-terminal residue" evidence="9">
    <location>
        <position position="136"/>
    </location>
</feature>
<evidence type="ECO:0000313" key="9">
    <source>
        <dbReference type="EMBL" id="KIH43461.1"/>
    </source>
</evidence>
<dbReference type="Proteomes" id="UP000054047">
    <property type="component" value="Unassembled WGS sequence"/>
</dbReference>
<evidence type="ECO:0000256" key="5">
    <source>
        <dbReference type="ARBA" id="ARBA00022737"/>
    </source>
</evidence>
<keyword evidence="10" id="KW-1185">Reference proteome</keyword>
<comment type="subcellular location">
    <subcellularLocation>
        <location evidence="1">Nucleus</location>
    </subcellularLocation>
</comment>
<dbReference type="InterPro" id="IPR011990">
    <property type="entry name" value="TPR-like_helical_dom_sf"/>
</dbReference>
<dbReference type="PANTHER" id="PTHR11246:SF5">
    <property type="entry name" value="PRE-MRNA-SPLICING FACTOR SYF1"/>
    <property type="match status" value="1"/>
</dbReference>
<dbReference type="PANTHER" id="PTHR11246">
    <property type="entry name" value="PRE-MRNA SPLICING FACTOR"/>
    <property type="match status" value="1"/>
</dbReference>
<dbReference type="AlphaFoldDB" id="A0A0C2FEK6"/>
<name>A0A0C2FEK6_9BILA</name>
<keyword evidence="3" id="KW-0507">mRNA processing</keyword>
<evidence type="ECO:0000259" key="8">
    <source>
        <dbReference type="Pfam" id="PF23233"/>
    </source>
</evidence>
<comment type="similarity">
    <text evidence="2">Belongs to the crooked-neck family.</text>
</comment>
<organism evidence="9 10">
    <name type="scientific">Ancylostoma duodenale</name>
    <dbReference type="NCBI Taxonomy" id="51022"/>
    <lineage>
        <taxon>Eukaryota</taxon>
        <taxon>Metazoa</taxon>
        <taxon>Ecdysozoa</taxon>
        <taxon>Nematoda</taxon>
        <taxon>Chromadorea</taxon>
        <taxon>Rhabditida</taxon>
        <taxon>Rhabditina</taxon>
        <taxon>Rhabditomorpha</taxon>
        <taxon>Strongyloidea</taxon>
        <taxon>Ancylostomatidae</taxon>
        <taxon>Ancylostomatinae</taxon>
        <taxon>Ancylostoma</taxon>
    </lineage>
</organism>
<evidence type="ECO:0000313" key="10">
    <source>
        <dbReference type="Proteomes" id="UP000054047"/>
    </source>
</evidence>
<dbReference type="GO" id="GO:0071007">
    <property type="term" value="C:U2-type catalytic step 2 spliceosome"/>
    <property type="evidence" value="ECO:0007669"/>
    <property type="project" value="TreeGrafter"/>
</dbReference>
<dbReference type="Gene3D" id="1.25.40.10">
    <property type="entry name" value="Tetratricopeptide repeat domain"/>
    <property type="match status" value="1"/>
</dbReference>
<feature type="domain" description="Pre-mRNA-splicing factor Syf1-like N-terminal HAT-repeats" evidence="8">
    <location>
        <begin position="1"/>
        <end position="122"/>
    </location>
</feature>
<dbReference type="SUPFAM" id="SSF48452">
    <property type="entry name" value="TPR-like"/>
    <property type="match status" value="1"/>
</dbReference>
<evidence type="ECO:0000256" key="7">
    <source>
        <dbReference type="ARBA" id="ARBA00023242"/>
    </source>
</evidence>
<evidence type="ECO:0000256" key="2">
    <source>
        <dbReference type="ARBA" id="ARBA00008644"/>
    </source>
</evidence>